<dbReference type="PANTHER" id="PTHR43557">
    <property type="entry name" value="APOPTOSIS-INDUCING FACTOR 1"/>
    <property type="match status" value="1"/>
</dbReference>
<evidence type="ECO:0000256" key="3">
    <source>
        <dbReference type="ARBA" id="ARBA00022827"/>
    </source>
</evidence>
<accession>A0A502F4X8</accession>
<feature type="domain" description="Reductase C-terminal" evidence="6">
    <location>
        <begin position="322"/>
        <end position="405"/>
    </location>
</feature>
<dbReference type="SUPFAM" id="SSF51905">
    <property type="entry name" value="FAD/NAD(P)-binding domain"/>
    <property type="match status" value="2"/>
</dbReference>
<keyword evidence="2" id="KW-0285">Flavoprotein</keyword>
<protein>
    <recommendedName>
        <fullName evidence="9">Pyridine nucleotide-disulfide oxidoreductase</fullName>
    </recommendedName>
</protein>
<comment type="caution">
    <text evidence="7">The sequence shown here is derived from an EMBL/GenBank/DDBJ whole genome shotgun (WGS) entry which is preliminary data.</text>
</comment>
<evidence type="ECO:0000256" key="2">
    <source>
        <dbReference type="ARBA" id="ARBA00022630"/>
    </source>
</evidence>
<dbReference type="InterPro" id="IPR050446">
    <property type="entry name" value="FAD-oxidoreductase/Apoptosis"/>
</dbReference>
<sequence>MDDPAGRGIVVVGAGQAGGRAVEAMRAAGYAGPLTLVGEEADPPYERPSLSKEMLLGSDNIAWVRPREWYEAASIVLRLGVKASSIDRGVRTLHLEDGSVLPYAALLLATGGRPRPLLVPGADHPRCHPIRTLADTRALRPLLQVDAHLVVVGAGFIGLEAASAARAQGARVTVIEATSAVMARCVPPEVGAFYTDLHRRHGADIRFQAEVEAIEDASGRPVVVLAGGERLEADAVVVGIGIVPNVELAREAGLKVENGVVVDAFGRTEDPSVWAAGDVANRFDARYGRPVRLESWQNAQNAAIAAARNMVGNPAPYTEVPWFWSDQYGLNMQICGMVSSGLSWISRGSLASGIALLLGMDGDRPAAAIGINAARDLRFAKELIALDAAVPAETLADPAVRLNDLVKNLKRDLRPVS</sequence>
<dbReference type="AlphaFoldDB" id="A0A502F4X8"/>
<dbReference type="SUPFAM" id="SSF55424">
    <property type="entry name" value="FAD/NAD-linked reductases, dimerisation (C-terminal) domain"/>
    <property type="match status" value="1"/>
</dbReference>
<dbReference type="InterPro" id="IPR036188">
    <property type="entry name" value="FAD/NAD-bd_sf"/>
</dbReference>
<dbReference type="Proteomes" id="UP000317078">
    <property type="component" value="Unassembled WGS sequence"/>
</dbReference>
<evidence type="ECO:0000256" key="1">
    <source>
        <dbReference type="ARBA" id="ARBA00001974"/>
    </source>
</evidence>
<dbReference type="Pfam" id="PF07992">
    <property type="entry name" value="Pyr_redox_2"/>
    <property type="match status" value="1"/>
</dbReference>
<name>A0A502F4X8_9PROT</name>
<dbReference type="EMBL" id="RCZP01000048">
    <property type="protein sequence ID" value="TPG44917.1"/>
    <property type="molecule type" value="Genomic_DNA"/>
</dbReference>
<dbReference type="Pfam" id="PF14759">
    <property type="entry name" value="Reductase_C"/>
    <property type="match status" value="1"/>
</dbReference>
<comment type="cofactor">
    <cofactor evidence="1">
        <name>FAD</name>
        <dbReference type="ChEBI" id="CHEBI:57692"/>
    </cofactor>
</comment>
<evidence type="ECO:0000259" key="6">
    <source>
        <dbReference type="Pfam" id="PF14759"/>
    </source>
</evidence>
<evidence type="ECO:0000256" key="4">
    <source>
        <dbReference type="ARBA" id="ARBA00023002"/>
    </source>
</evidence>
<dbReference type="Gene3D" id="3.30.390.30">
    <property type="match status" value="1"/>
</dbReference>
<dbReference type="PANTHER" id="PTHR43557:SF2">
    <property type="entry name" value="RIESKE DOMAIN-CONTAINING PROTEIN-RELATED"/>
    <property type="match status" value="1"/>
</dbReference>
<organism evidence="7 8">
    <name type="scientific">Muricoccus nepalensis</name>
    <dbReference type="NCBI Taxonomy" id="1854500"/>
    <lineage>
        <taxon>Bacteria</taxon>
        <taxon>Pseudomonadati</taxon>
        <taxon>Pseudomonadota</taxon>
        <taxon>Alphaproteobacteria</taxon>
        <taxon>Acetobacterales</taxon>
        <taxon>Roseomonadaceae</taxon>
        <taxon>Muricoccus</taxon>
    </lineage>
</organism>
<dbReference type="InterPro" id="IPR023753">
    <property type="entry name" value="FAD/NAD-binding_dom"/>
</dbReference>
<keyword evidence="4" id="KW-0560">Oxidoreductase</keyword>
<dbReference type="OrthoDB" id="7809559at2"/>
<gene>
    <name evidence="7" type="ORF">EAH89_26630</name>
</gene>
<dbReference type="PRINTS" id="PR00411">
    <property type="entry name" value="PNDRDTASEI"/>
</dbReference>
<reference evidence="7 8" key="1">
    <citation type="journal article" date="2019" name="Environ. Microbiol.">
        <title>Species interactions and distinct microbial communities in high Arctic permafrost affected cryosols are associated with the CH4 and CO2 gas fluxes.</title>
        <authorList>
            <person name="Altshuler I."/>
            <person name="Hamel J."/>
            <person name="Turney S."/>
            <person name="Magnuson E."/>
            <person name="Levesque R."/>
            <person name="Greer C."/>
            <person name="Whyte L.G."/>
        </authorList>
    </citation>
    <scope>NUCLEOTIDE SEQUENCE [LARGE SCALE GENOMIC DNA]</scope>
    <source>
        <strain evidence="7 8">S9.3B</strain>
    </source>
</reference>
<dbReference type="RefSeq" id="WP_140886763.1">
    <property type="nucleotide sequence ID" value="NZ_RCZP01000048.1"/>
</dbReference>
<evidence type="ECO:0008006" key="9">
    <source>
        <dbReference type="Google" id="ProtNLM"/>
    </source>
</evidence>
<keyword evidence="8" id="KW-1185">Reference proteome</keyword>
<dbReference type="GO" id="GO:0005737">
    <property type="term" value="C:cytoplasm"/>
    <property type="evidence" value="ECO:0007669"/>
    <property type="project" value="TreeGrafter"/>
</dbReference>
<proteinExistence type="predicted"/>
<keyword evidence="3" id="KW-0274">FAD</keyword>
<dbReference type="InterPro" id="IPR016156">
    <property type="entry name" value="FAD/NAD-linked_Rdtase_dimer_sf"/>
</dbReference>
<dbReference type="PRINTS" id="PR00368">
    <property type="entry name" value="FADPNR"/>
</dbReference>
<dbReference type="InterPro" id="IPR028202">
    <property type="entry name" value="Reductase_C"/>
</dbReference>
<evidence type="ECO:0000313" key="8">
    <source>
        <dbReference type="Proteomes" id="UP000317078"/>
    </source>
</evidence>
<dbReference type="GO" id="GO:0016651">
    <property type="term" value="F:oxidoreductase activity, acting on NAD(P)H"/>
    <property type="evidence" value="ECO:0007669"/>
    <property type="project" value="TreeGrafter"/>
</dbReference>
<feature type="domain" description="FAD/NAD(P)-binding" evidence="5">
    <location>
        <begin position="9"/>
        <end position="303"/>
    </location>
</feature>
<dbReference type="Gene3D" id="3.50.50.60">
    <property type="entry name" value="FAD/NAD(P)-binding domain"/>
    <property type="match status" value="2"/>
</dbReference>
<evidence type="ECO:0000313" key="7">
    <source>
        <dbReference type="EMBL" id="TPG44917.1"/>
    </source>
</evidence>
<evidence type="ECO:0000259" key="5">
    <source>
        <dbReference type="Pfam" id="PF07992"/>
    </source>
</evidence>